<organism evidence="1 2">
    <name type="scientific">Laccaria amethystina LaAM-08-1</name>
    <dbReference type="NCBI Taxonomy" id="1095629"/>
    <lineage>
        <taxon>Eukaryota</taxon>
        <taxon>Fungi</taxon>
        <taxon>Dikarya</taxon>
        <taxon>Basidiomycota</taxon>
        <taxon>Agaricomycotina</taxon>
        <taxon>Agaricomycetes</taxon>
        <taxon>Agaricomycetidae</taxon>
        <taxon>Agaricales</taxon>
        <taxon>Agaricineae</taxon>
        <taxon>Hydnangiaceae</taxon>
        <taxon>Laccaria</taxon>
    </lineage>
</organism>
<protein>
    <recommendedName>
        <fullName evidence="3">FIST domain-containing protein</fullName>
    </recommendedName>
</protein>
<evidence type="ECO:0008006" key="3">
    <source>
        <dbReference type="Google" id="ProtNLM"/>
    </source>
</evidence>
<dbReference type="AlphaFoldDB" id="A0A0C9WPK6"/>
<keyword evidence="2" id="KW-1185">Reference proteome</keyword>
<sequence>MTVLHLSTIFPRSPSSLQSYIANLSKVYGGHGHTFIFALSANFEAPSDLAKSVQSLDNFIGDGGQTVGCLSSPFNGVNSRPLSCSFGVFESPATTFRSVIPGKAEVQVGRWHSFRKKEEEGVSTVTEGDYEEGVDWEDVWDRSRQATSLPEDLQKLDSNTVNSLIYFTDTAPEGLCNSFQLLPKTTKLGLTGAPTPFITGRPVTLFHNGKIHGSGAVGVALSLGKAARMDYLGVKTFSKPVTITSCEGNLVNTINNANPTKLLLSDIRKAGLDGSGIEQYSLGVVLPGEKIGRTYRITSGDPSRGSLALDSQRTPDPGTLVQFLHRPKSATIELPQSLLSPSTPTLGFLSVSESPQGEFQDHDDDIILSDTFLAASEKGVVLSPALDNVKTREDAWVCSLAGGLATLDMAPGVHQ</sequence>
<dbReference type="HOGENOM" id="CLU_051231_0_0_1"/>
<accession>A0A0C9WPK6</accession>
<dbReference type="OrthoDB" id="10251508at2759"/>
<dbReference type="EMBL" id="KN838635">
    <property type="protein sequence ID" value="KIJ99944.1"/>
    <property type="molecule type" value="Genomic_DNA"/>
</dbReference>
<dbReference type="Proteomes" id="UP000054477">
    <property type="component" value="Unassembled WGS sequence"/>
</dbReference>
<evidence type="ECO:0000313" key="2">
    <source>
        <dbReference type="Proteomes" id="UP000054477"/>
    </source>
</evidence>
<gene>
    <name evidence="1" type="ORF">K443DRAFT_132847</name>
</gene>
<name>A0A0C9WPK6_9AGAR</name>
<evidence type="ECO:0000313" key="1">
    <source>
        <dbReference type="EMBL" id="KIJ99944.1"/>
    </source>
</evidence>
<reference evidence="2" key="2">
    <citation type="submission" date="2015-01" db="EMBL/GenBank/DDBJ databases">
        <title>Evolutionary Origins and Diversification of the Mycorrhizal Mutualists.</title>
        <authorList>
            <consortium name="DOE Joint Genome Institute"/>
            <consortium name="Mycorrhizal Genomics Consortium"/>
            <person name="Kohler A."/>
            <person name="Kuo A."/>
            <person name="Nagy L.G."/>
            <person name="Floudas D."/>
            <person name="Copeland A."/>
            <person name="Barry K.W."/>
            <person name="Cichocki N."/>
            <person name="Veneault-Fourrey C."/>
            <person name="LaButti K."/>
            <person name="Lindquist E.A."/>
            <person name="Lipzen A."/>
            <person name="Lundell T."/>
            <person name="Morin E."/>
            <person name="Murat C."/>
            <person name="Riley R."/>
            <person name="Ohm R."/>
            <person name="Sun H."/>
            <person name="Tunlid A."/>
            <person name="Henrissat B."/>
            <person name="Grigoriev I.V."/>
            <person name="Hibbett D.S."/>
            <person name="Martin F."/>
        </authorList>
    </citation>
    <scope>NUCLEOTIDE SEQUENCE [LARGE SCALE GENOMIC DNA]</scope>
    <source>
        <strain evidence="2">LaAM-08-1</strain>
    </source>
</reference>
<proteinExistence type="predicted"/>
<reference evidence="1 2" key="1">
    <citation type="submission" date="2014-04" db="EMBL/GenBank/DDBJ databases">
        <authorList>
            <consortium name="DOE Joint Genome Institute"/>
            <person name="Kuo A."/>
            <person name="Kohler A."/>
            <person name="Nagy L.G."/>
            <person name="Floudas D."/>
            <person name="Copeland A."/>
            <person name="Barry K.W."/>
            <person name="Cichocki N."/>
            <person name="Veneault-Fourrey C."/>
            <person name="LaButti K."/>
            <person name="Lindquist E.A."/>
            <person name="Lipzen A."/>
            <person name="Lundell T."/>
            <person name="Morin E."/>
            <person name="Murat C."/>
            <person name="Sun H."/>
            <person name="Tunlid A."/>
            <person name="Henrissat B."/>
            <person name="Grigoriev I.V."/>
            <person name="Hibbett D.S."/>
            <person name="Martin F."/>
            <person name="Nordberg H.P."/>
            <person name="Cantor M.N."/>
            <person name="Hua S.X."/>
        </authorList>
    </citation>
    <scope>NUCLEOTIDE SEQUENCE [LARGE SCALE GENOMIC DNA]</scope>
    <source>
        <strain evidence="1 2">LaAM-08-1</strain>
    </source>
</reference>